<feature type="non-terminal residue" evidence="2">
    <location>
        <position position="1"/>
    </location>
</feature>
<feature type="non-terminal residue" evidence="2">
    <location>
        <position position="186"/>
    </location>
</feature>
<protein>
    <submittedName>
        <fullName evidence="2">Uncharacterized protein</fullName>
    </submittedName>
</protein>
<feature type="compositionally biased region" description="Acidic residues" evidence="1">
    <location>
        <begin position="158"/>
        <end position="167"/>
    </location>
</feature>
<evidence type="ECO:0000313" key="3">
    <source>
        <dbReference type="Proteomes" id="UP001054857"/>
    </source>
</evidence>
<dbReference type="EMBL" id="BMAR01000096">
    <property type="protein sequence ID" value="GFR53199.1"/>
    <property type="molecule type" value="Genomic_DNA"/>
</dbReference>
<evidence type="ECO:0000256" key="1">
    <source>
        <dbReference type="SAM" id="MobiDB-lite"/>
    </source>
</evidence>
<keyword evidence="3" id="KW-1185">Reference proteome</keyword>
<feature type="region of interest" description="Disordered" evidence="1">
    <location>
        <begin position="1"/>
        <end position="54"/>
    </location>
</feature>
<comment type="caution">
    <text evidence="2">The sequence shown here is derived from an EMBL/GenBank/DDBJ whole genome shotgun (WGS) entry which is preliminary data.</text>
</comment>
<dbReference type="Proteomes" id="UP001054857">
    <property type="component" value="Unassembled WGS sequence"/>
</dbReference>
<feature type="region of interest" description="Disordered" evidence="1">
    <location>
        <begin position="157"/>
        <end position="186"/>
    </location>
</feature>
<dbReference type="AlphaFoldDB" id="A0AAD3E651"/>
<feature type="compositionally biased region" description="Low complexity" evidence="1">
    <location>
        <begin position="1"/>
        <end position="34"/>
    </location>
</feature>
<name>A0AAD3E651_9CHLO</name>
<accession>A0AAD3E651</accession>
<proteinExistence type="predicted"/>
<gene>
    <name evidence="2" type="ORF">Agub_g15948</name>
</gene>
<reference evidence="2 3" key="1">
    <citation type="journal article" date="2021" name="Sci. Rep.">
        <title>Genome sequencing of the multicellular alga Astrephomene provides insights into convergent evolution of germ-soma differentiation.</title>
        <authorList>
            <person name="Yamashita S."/>
            <person name="Yamamoto K."/>
            <person name="Matsuzaki R."/>
            <person name="Suzuki S."/>
            <person name="Yamaguchi H."/>
            <person name="Hirooka S."/>
            <person name="Minakuchi Y."/>
            <person name="Miyagishima S."/>
            <person name="Kawachi M."/>
            <person name="Toyoda A."/>
            <person name="Nozaki H."/>
        </authorList>
    </citation>
    <scope>NUCLEOTIDE SEQUENCE [LARGE SCALE GENOMIC DNA]</scope>
    <source>
        <strain evidence="2 3">NIES-4017</strain>
    </source>
</reference>
<evidence type="ECO:0000313" key="2">
    <source>
        <dbReference type="EMBL" id="GFR53199.1"/>
    </source>
</evidence>
<organism evidence="2 3">
    <name type="scientific">Astrephomene gubernaculifera</name>
    <dbReference type="NCBI Taxonomy" id="47775"/>
    <lineage>
        <taxon>Eukaryota</taxon>
        <taxon>Viridiplantae</taxon>
        <taxon>Chlorophyta</taxon>
        <taxon>core chlorophytes</taxon>
        <taxon>Chlorophyceae</taxon>
        <taxon>CS clade</taxon>
        <taxon>Chlamydomonadales</taxon>
        <taxon>Astrephomenaceae</taxon>
        <taxon>Astrephomene</taxon>
    </lineage>
</organism>
<sequence length="186" mass="18912">LELLLAPLGAAGGRPPTSSSSSSSSPSPSFPSSSSGGGPGRSSPPPPLRPHPRVSPELLLRALLAALRRGQLAGAARLQLTASGGSWEWQLSASAALLNTPGCQGLMRAGGARLGPSALVDPQQSFVPGFEPGSGAAVPSLRMLQEVTLLDALGEPFEWSEEEEEEERGGGEVVGSGLSEQQGKRG</sequence>